<dbReference type="NCBIfam" id="TIGR02681">
    <property type="entry name" value="phage_pRha"/>
    <property type="match status" value="1"/>
</dbReference>
<accession>A0A8E9Y337</accession>
<reference evidence="1" key="2">
    <citation type="submission" date="2021-05" db="EMBL/GenBank/DDBJ databases">
        <title>Whole genome PacBio Sequel sequence of Salmonella enterica subsp. enterica.</title>
        <authorList>
            <person name="Hoffmann M."/>
            <person name="Balkey M."/>
            <person name="Luo Y."/>
        </authorList>
    </citation>
    <scope>NUCLEOTIDE SEQUENCE</scope>
    <source>
        <strain evidence="1">CFSAN044925</strain>
    </source>
</reference>
<organism evidence="1">
    <name type="scientific">Salmonella enterica</name>
    <name type="common">Salmonella choleraesuis</name>
    <dbReference type="NCBI Taxonomy" id="28901"/>
    <lineage>
        <taxon>Bacteria</taxon>
        <taxon>Pseudomonadati</taxon>
        <taxon>Pseudomonadota</taxon>
        <taxon>Gammaproteobacteria</taxon>
        <taxon>Enterobacterales</taxon>
        <taxon>Enterobacteriaceae</taxon>
        <taxon>Salmonella</taxon>
    </lineage>
</organism>
<dbReference type="InterPro" id="IPR014054">
    <property type="entry name" value="Phage_regulatory_Rha"/>
</dbReference>
<reference evidence="1" key="1">
    <citation type="submission" date="2016-09" db="EMBL/GenBank/DDBJ databases">
        <authorList>
            <person name="Bell R."/>
        </authorList>
    </citation>
    <scope>NUCLEOTIDE SEQUENCE</scope>
    <source>
        <strain evidence="1">CFSAN044925</strain>
    </source>
</reference>
<proteinExistence type="predicted"/>
<gene>
    <name evidence="1" type="ORF">A7S47_013200</name>
</gene>
<evidence type="ECO:0000313" key="1">
    <source>
        <dbReference type="EMBL" id="QWJ40532.1"/>
    </source>
</evidence>
<dbReference type="InterPro" id="IPR018880">
    <property type="entry name" value="Phage_P4_Ash"/>
</dbReference>
<sequence length="609" mass="65630">MNSLTVNNRLSQQPGMYEYRPLRHECRLPNSLVVRNHREHSLTVGDESCRSLTAGFGMEGDFMSMSFAGNQKLSALSICARATRMSVLALCGNSGVILLSVKRRQSDGAIVEVYTKRICSFFPVACANFFSVVKDGPLTPAARLLSILVIAVAFVPIRSATSAWVRPASLRAASISSSNANSSAMASYSALNAGSSIHLAAISSCVIVGALRLPVMLNLLHSGFCLFAFSYRGFLSLLYKAVQHDDALPCQGAVKNASYAIAAFNPKLKKPITKGAGVRFSEIAAIHLHSFNKVLISGSHTQWKLIHLNPDFLVVVLNSVVHRCKHNKIVIFVQCIDSAIPGRYTVQAPYKAGAGIGVLELLSATNDAPASFLLSQLGYIQIMVGWVGAPKGAPVSDNAGYANPAQFTTSEIGVSGGGVTSKLSEAAIIATVPTLAQPEISVINGQAVTSSLAVADYFTKRHDDVLKKIRSLDCSPEFTARNFAVSDYTDASGRKLPCYNITRDGFAFLAMGFTGKRAAQFKEAYINAFNQMEKQLSTPLVLSDVAHNASVLYSYISSIHQVWLQQLYPMLEKAESPLAVSLYDRINDAAALASLINMTLNRSEVRGRK</sequence>
<protein>
    <submittedName>
        <fullName evidence="1">Rha family transcriptional regulator</fullName>
    </submittedName>
</protein>
<dbReference type="AlphaFoldDB" id="A0A8E9Y337"/>
<dbReference type="Pfam" id="PF09669">
    <property type="entry name" value="Phage_pRha"/>
    <property type="match status" value="1"/>
</dbReference>
<dbReference type="Pfam" id="PF10554">
    <property type="entry name" value="Phage_ASH"/>
    <property type="match status" value="1"/>
</dbReference>
<name>A0A8E9Y337_SALER</name>
<dbReference type="EMBL" id="CP075127">
    <property type="protein sequence ID" value="QWJ40532.1"/>
    <property type="molecule type" value="Genomic_DNA"/>
</dbReference>